<dbReference type="Pfam" id="PF07731">
    <property type="entry name" value="Cu-oxidase_2"/>
    <property type="match status" value="1"/>
</dbReference>
<name>A0A366IND9_9MICO</name>
<feature type="domain" description="Plastocyanin-like" evidence="5">
    <location>
        <begin position="81"/>
        <end position="140"/>
    </location>
</feature>
<dbReference type="InterPro" id="IPR011706">
    <property type="entry name" value="Cu-oxidase_C"/>
</dbReference>
<feature type="domain" description="Plastocyanin-like" evidence="4">
    <location>
        <begin position="427"/>
        <end position="531"/>
    </location>
</feature>
<dbReference type="GO" id="GO:0005507">
    <property type="term" value="F:copper ion binding"/>
    <property type="evidence" value="ECO:0007669"/>
    <property type="project" value="InterPro"/>
</dbReference>
<dbReference type="InterPro" id="IPR008972">
    <property type="entry name" value="Cupredoxin"/>
</dbReference>
<evidence type="ECO:0000256" key="2">
    <source>
        <dbReference type="ARBA" id="ARBA00022723"/>
    </source>
</evidence>
<dbReference type="InterPro" id="IPR011707">
    <property type="entry name" value="Cu-oxidase-like_N"/>
</dbReference>
<dbReference type="Pfam" id="PF07732">
    <property type="entry name" value="Cu-oxidase_3"/>
    <property type="match status" value="2"/>
</dbReference>
<dbReference type="RefSeq" id="WP_113903067.1">
    <property type="nucleotide sequence ID" value="NZ_QNSB01000002.1"/>
</dbReference>
<evidence type="ECO:0000259" key="4">
    <source>
        <dbReference type="Pfam" id="PF07731"/>
    </source>
</evidence>
<evidence type="ECO:0000256" key="3">
    <source>
        <dbReference type="ARBA" id="ARBA00023002"/>
    </source>
</evidence>
<sequence length="532" mass="58107">MTCDRRTILRTGLLAGGAIGAGLGLGGCDSGLLRVPSDAPRLVPLRSRCPLPAPYSRELPVVPVRRPDAGGRLTLTQRTASAEILPGMSTEIYGYDGIFPGPTIEARRGSPVHLAVRNDLAVPTSTHLHGGVTPPDSDGGPLDLIVPPGFDAAVLDEAMSAGHSAMGSHHHGRHGVPWRLHESSRTYRYPMVQDSALLWYHDHRMDFTGPQVWRGLAGMFLIRDDTEDGLELPRDDRELLLCLTDRAFDEDGQLLYPARDPELLRTPGVEDTFMNGVIGDVMLVNGAPCPRTTVARGRYRLRLLNACNARQLSLRLNPGAGPDLPLTLIGSDLGLLRAPVEVETIDLAPAERVDLLVDFSVLPAGTRVEMRNADPGGLERILAFDVAGGVETVPPAPAVLKEDFVTLDPAEAVAERTFDFRLAGDHLWTINGEPYDPWGSSASPRSGTVERWTFTSDFDHPVHVHLGHFQVVFDRNGETGPSKRGWKDTVRVTPYGVVEVLVTFPRFRGLYMLHCHNLEHEDMAMMANFTVV</sequence>
<dbReference type="PROSITE" id="PS00080">
    <property type="entry name" value="MULTICOPPER_OXIDASE2"/>
    <property type="match status" value="1"/>
</dbReference>
<dbReference type="SUPFAM" id="SSF49503">
    <property type="entry name" value="Cupredoxins"/>
    <property type="match status" value="3"/>
</dbReference>
<dbReference type="EMBL" id="QNSB01000002">
    <property type="protein sequence ID" value="RBP73685.1"/>
    <property type="molecule type" value="Genomic_DNA"/>
</dbReference>
<comment type="similarity">
    <text evidence="1">Belongs to the multicopper oxidase family.</text>
</comment>
<dbReference type="PROSITE" id="PS51257">
    <property type="entry name" value="PROKAR_LIPOPROTEIN"/>
    <property type="match status" value="1"/>
</dbReference>
<feature type="domain" description="Plastocyanin-like" evidence="5">
    <location>
        <begin position="183"/>
        <end position="225"/>
    </location>
</feature>
<dbReference type="PANTHER" id="PTHR48267:SF1">
    <property type="entry name" value="BILIRUBIN OXIDASE"/>
    <property type="match status" value="1"/>
</dbReference>
<protein>
    <submittedName>
        <fullName evidence="6">FtsP/CotA-like multicopper oxidase with cupredoxin domain</fullName>
    </submittedName>
</protein>
<proteinExistence type="inferred from homology"/>
<evidence type="ECO:0000256" key="1">
    <source>
        <dbReference type="ARBA" id="ARBA00010609"/>
    </source>
</evidence>
<dbReference type="Proteomes" id="UP000253509">
    <property type="component" value="Unassembled WGS sequence"/>
</dbReference>
<dbReference type="GO" id="GO:0016491">
    <property type="term" value="F:oxidoreductase activity"/>
    <property type="evidence" value="ECO:0007669"/>
    <property type="project" value="UniProtKB-KW"/>
</dbReference>
<dbReference type="AlphaFoldDB" id="A0A366IND9"/>
<evidence type="ECO:0000313" key="6">
    <source>
        <dbReference type="EMBL" id="RBP73685.1"/>
    </source>
</evidence>
<evidence type="ECO:0000313" key="7">
    <source>
        <dbReference type="Proteomes" id="UP000253509"/>
    </source>
</evidence>
<gene>
    <name evidence="6" type="ORF">DFO65_102213</name>
</gene>
<comment type="caution">
    <text evidence="6">The sequence shown here is derived from an EMBL/GenBank/DDBJ whole genome shotgun (WGS) entry which is preliminary data.</text>
</comment>
<dbReference type="PANTHER" id="PTHR48267">
    <property type="entry name" value="CUPREDOXIN SUPERFAMILY PROTEIN"/>
    <property type="match status" value="1"/>
</dbReference>
<organism evidence="6 7">
    <name type="scientific">Brevibacterium celere</name>
    <dbReference type="NCBI Taxonomy" id="225845"/>
    <lineage>
        <taxon>Bacteria</taxon>
        <taxon>Bacillati</taxon>
        <taxon>Actinomycetota</taxon>
        <taxon>Actinomycetes</taxon>
        <taxon>Micrococcales</taxon>
        <taxon>Brevibacteriaceae</taxon>
        <taxon>Brevibacterium</taxon>
    </lineage>
</organism>
<dbReference type="Gene3D" id="2.60.40.420">
    <property type="entry name" value="Cupredoxins - blue copper proteins"/>
    <property type="match status" value="3"/>
</dbReference>
<keyword evidence="7" id="KW-1185">Reference proteome</keyword>
<keyword evidence="3" id="KW-0560">Oxidoreductase</keyword>
<keyword evidence="2" id="KW-0479">Metal-binding</keyword>
<accession>A0A366IND9</accession>
<dbReference type="InterPro" id="IPR045087">
    <property type="entry name" value="Cu-oxidase_fam"/>
</dbReference>
<dbReference type="InterPro" id="IPR002355">
    <property type="entry name" value="Cu_oxidase_Cu_BS"/>
</dbReference>
<reference evidence="6 7" key="1">
    <citation type="submission" date="2018-06" db="EMBL/GenBank/DDBJ databases">
        <title>Freshwater and sediment microbial communities from various areas in North America, analyzing microbe dynamics in response to fracking.</title>
        <authorList>
            <person name="Lamendella R."/>
        </authorList>
    </citation>
    <scope>NUCLEOTIDE SEQUENCE [LARGE SCALE GENOMIC DNA]</scope>
    <source>
        <strain evidence="6 7">3b_TX</strain>
    </source>
</reference>
<evidence type="ECO:0000259" key="5">
    <source>
        <dbReference type="Pfam" id="PF07732"/>
    </source>
</evidence>